<feature type="transmembrane region" description="Helical" evidence="1">
    <location>
        <begin position="37"/>
        <end position="56"/>
    </location>
</feature>
<proteinExistence type="predicted"/>
<dbReference type="EMBL" id="CP126970">
    <property type="protein sequence ID" value="WIM70460.1"/>
    <property type="molecule type" value="Genomic_DNA"/>
</dbReference>
<feature type="transmembrane region" description="Helical" evidence="1">
    <location>
        <begin position="76"/>
        <end position="95"/>
    </location>
</feature>
<dbReference type="Proteomes" id="UP001238805">
    <property type="component" value="Chromosome"/>
</dbReference>
<protein>
    <submittedName>
        <fullName evidence="2">Uncharacterized protein</fullName>
    </submittedName>
</protein>
<gene>
    <name evidence="2" type="ORF">QP029_00900</name>
</gene>
<dbReference type="RefSeq" id="WP_284875049.1">
    <property type="nucleotide sequence ID" value="NZ_CP126970.1"/>
</dbReference>
<name>A0ABY8VSD1_9CORY</name>
<keyword evidence="1" id="KW-1133">Transmembrane helix</keyword>
<keyword evidence="1" id="KW-0812">Transmembrane</keyword>
<sequence>MYLPDATWLIVFAAVIVGLVAASVVRRRHNRPGFPWFWVTFPVTVLATAAALAGYAPVEFHPTMYLPLSDGEAYDATWLTGLLAVVGAAASTWAWRQGRY</sequence>
<accession>A0ABY8VSD1</accession>
<organism evidence="2 3">
    <name type="scientific">Corynebacterium suedekumii</name>
    <dbReference type="NCBI Taxonomy" id="3049801"/>
    <lineage>
        <taxon>Bacteria</taxon>
        <taxon>Bacillati</taxon>
        <taxon>Actinomycetota</taxon>
        <taxon>Actinomycetes</taxon>
        <taxon>Mycobacteriales</taxon>
        <taxon>Corynebacteriaceae</taxon>
        <taxon>Corynebacterium</taxon>
    </lineage>
</organism>
<feature type="transmembrane region" description="Helical" evidence="1">
    <location>
        <begin position="6"/>
        <end position="25"/>
    </location>
</feature>
<reference evidence="2 3" key="1">
    <citation type="submission" date="2023-05" db="EMBL/GenBank/DDBJ databases">
        <title>Corynebacterium suedekumii sp. nov. and Corynebacterium breve sp. nov. isolated from raw cow's milk.</title>
        <authorList>
            <person name="Baer M.K."/>
            <person name="Mehl L."/>
            <person name="Hellmuth R."/>
            <person name="Marke G."/>
            <person name="Lipski A."/>
        </authorList>
    </citation>
    <scope>NUCLEOTIDE SEQUENCE [LARGE SCALE GENOMIC DNA]</scope>
    <source>
        <strain evidence="2 3">LM112</strain>
    </source>
</reference>
<evidence type="ECO:0000256" key="1">
    <source>
        <dbReference type="SAM" id="Phobius"/>
    </source>
</evidence>
<keyword evidence="1" id="KW-0472">Membrane</keyword>
<keyword evidence="3" id="KW-1185">Reference proteome</keyword>
<evidence type="ECO:0000313" key="3">
    <source>
        <dbReference type="Proteomes" id="UP001238805"/>
    </source>
</evidence>
<evidence type="ECO:0000313" key="2">
    <source>
        <dbReference type="EMBL" id="WIM70460.1"/>
    </source>
</evidence>